<dbReference type="InterPro" id="IPR008979">
    <property type="entry name" value="Galactose-bd-like_sf"/>
</dbReference>
<evidence type="ECO:0000256" key="12">
    <source>
        <dbReference type="RuleBase" id="RU361174"/>
    </source>
</evidence>
<dbReference type="Pfam" id="PF00395">
    <property type="entry name" value="SLH"/>
    <property type="match status" value="3"/>
</dbReference>
<dbReference type="SMART" id="SM00633">
    <property type="entry name" value="Glyco_10"/>
    <property type="match status" value="2"/>
</dbReference>
<comment type="catalytic activity">
    <reaction evidence="1 12">
        <text>Endohydrolysis of (1-&gt;4)-beta-D-xylosidic linkages in xylans.</text>
        <dbReference type="EC" id="3.2.1.8"/>
    </reaction>
</comment>
<reference evidence="17 18" key="1">
    <citation type="submission" date="2021-03" db="EMBL/GenBank/DDBJ databases">
        <title>Antimicrobial resistance genes in bacteria isolated from Japanese honey, and their potential for conferring macrolide and lincosamide resistance in the American foulbrood pathogen Paenibacillus larvae.</title>
        <authorList>
            <person name="Okamoto M."/>
            <person name="Kumagai M."/>
            <person name="Kanamori H."/>
            <person name="Takamatsu D."/>
        </authorList>
    </citation>
    <scope>NUCLEOTIDE SEQUENCE [LARGE SCALE GENOMIC DNA]</scope>
    <source>
        <strain evidence="17 18">J42TS3</strain>
    </source>
</reference>
<dbReference type="RefSeq" id="WP_213656621.1">
    <property type="nucleotide sequence ID" value="NZ_BOSL01000025.1"/>
</dbReference>
<feature type="domain" description="SLH" evidence="15">
    <location>
        <begin position="1850"/>
        <end position="1913"/>
    </location>
</feature>
<feature type="compositionally biased region" description="Gly residues" evidence="13">
    <location>
        <begin position="1597"/>
        <end position="1621"/>
    </location>
</feature>
<evidence type="ECO:0000256" key="9">
    <source>
        <dbReference type="ARBA" id="ARBA00023295"/>
    </source>
</evidence>
<evidence type="ECO:0000256" key="11">
    <source>
        <dbReference type="PROSITE-ProRule" id="PRU10061"/>
    </source>
</evidence>
<name>A0ABQ4MIR1_9BACL</name>
<evidence type="ECO:0000256" key="13">
    <source>
        <dbReference type="SAM" id="MobiDB-lite"/>
    </source>
</evidence>
<dbReference type="PROSITE" id="PS51272">
    <property type="entry name" value="SLH"/>
    <property type="match status" value="3"/>
</dbReference>
<feature type="chain" id="PRO_5047400694" description="Beta-xylanase" evidence="14">
    <location>
        <begin position="31"/>
        <end position="2031"/>
    </location>
</feature>
<comment type="similarity">
    <text evidence="3 12">Belongs to the glycosyl hydrolase 10 (cellulase F) family.</text>
</comment>
<gene>
    <name evidence="17" type="ORF">J42TS3_48970</name>
</gene>
<keyword evidence="6" id="KW-0677">Repeat</keyword>
<evidence type="ECO:0000256" key="1">
    <source>
        <dbReference type="ARBA" id="ARBA00000681"/>
    </source>
</evidence>
<dbReference type="InterPro" id="IPR044846">
    <property type="entry name" value="GH10"/>
</dbReference>
<comment type="caution">
    <text evidence="17">The sequence shown here is derived from an EMBL/GenBank/DDBJ whole genome shotgun (WGS) entry which is preliminary data.</text>
</comment>
<feature type="compositionally biased region" description="Low complexity" evidence="13">
    <location>
        <begin position="1622"/>
        <end position="1641"/>
    </location>
</feature>
<keyword evidence="9 12" id="KW-0326">Glycosidase</keyword>
<dbReference type="EMBL" id="BOSL01000025">
    <property type="protein sequence ID" value="GIP55862.1"/>
    <property type="molecule type" value="Genomic_DNA"/>
</dbReference>
<evidence type="ECO:0000259" key="15">
    <source>
        <dbReference type="PROSITE" id="PS51272"/>
    </source>
</evidence>
<dbReference type="Gene3D" id="2.60.120.260">
    <property type="entry name" value="Galactose-binding domain-like"/>
    <property type="match status" value="3"/>
</dbReference>
<evidence type="ECO:0000256" key="5">
    <source>
        <dbReference type="ARBA" id="ARBA00022729"/>
    </source>
</evidence>
<dbReference type="Pfam" id="PF06452">
    <property type="entry name" value="CBM9_1"/>
    <property type="match status" value="2"/>
</dbReference>
<keyword evidence="7 12" id="KW-0378">Hydrolase</keyword>
<accession>A0ABQ4MIR1</accession>
<evidence type="ECO:0000256" key="7">
    <source>
        <dbReference type="ARBA" id="ARBA00022801"/>
    </source>
</evidence>
<keyword evidence="10 12" id="KW-0624">Polysaccharide degradation</keyword>
<keyword evidence="4" id="KW-0858">Xylan degradation</keyword>
<dbReference type="PRINTS" id="PR00134">
    <property type="entry name" value="GLHYDRLASE10"/>
</dbReference>
<feature type="signal peptide" evidence="14">
    <location>
        <begin position="1"/>
        <end position="30"/>
    </location>
</feature>
<dbReference type="Pfam" id="PF00331">
    <property type="entry name" value="Glyco_hydro_10"/>
    <property type="match status" value="2"/>
</dbReference>
<proteinExistence type="inferred from homology"/>
<comment type="pathway">
    <text evidence="2">Glycan degradation; xylan degradation.</text>
</comment>
<evidence type="ECO:0000256" key="10">
    <source>
        <dbReference type="ARBA" id="ARBA00023326"/>
    </source>
</evidence>
<dbReference type="SUPFAM" id="SSF51445">
    <property type="entry name" value="(Trans)glycosidases"/>
    <property type="match status" value="2"/>
</dbReference>
<feature type="active site" description="Nucleophile" evidence="11">
    <location>
        <position position="780"/>
    </location>
</feature>
<dbReference type="PANTHER" id="PTHR31490">
    <property type="entry name" value="GLYCOSYL HYDROLASE"/>
    <property type="match status" value="1"/>
</dbReference>
<dbReference type="InterPro" id="IPR031158">
    <property type="entry name" value="GH10_AS"/>
</dbReference>
<evidence type="ECO:0000313" key="18">
    <source>
        <dbReference type="Proteomes" id="UP000679992"/>
    </source>
</evidence>
<evidence type="ECO:0000256" key="4">
    <source>
        <dbReference type="ARBA" id="ARBA00022651"/>
    </source>
</evidence>
<evidence type="ECO:0000256" key="3">
    <source>
        <dbReference type="ARBA" id="ARBA00007495"/>
    </source>
</evidence>
<keyword evidence="8 12" id="KW-0119">Carbohydrate metabolism</keyword>
<protein>
    <recommendedName>
        <fullName evidence="12">Beta-xylanase</fullName>
        <ecNumber evidence="12">3.2.1.8</ecNumber>
    </recommendedName>
</protein>
<evidence type="ECO:0000256" key="8">
    <source>
        <dbReference type="ARBA" id="ARBA00023277"/>
    </source>
</evidence>
<sequence length="2031" mass="220743">MRRSFKQIASILLTAALLMPAGLIVRTAQAADSAAPNSVIVYHENFENGPGKATQSGSANLEAVTGKKFTGNEDGAALSVSNRSNNWDGVDFAFGDIGLAAGQEYTVTASVYVEDDYNLPQGAQVVLEVVSNKGSDDESYNGISSTAFKAGQGVSLSANLPVTNVEGTALRIKSNDEGAKVPFYIGDILITTVESPPSSAVVLQQSFEDGAAGGWARLSWGTSGEVSVIDGIASAGTKSLKFFNRANEKAVPALALTNIVKSDRKYDISLKVRLGSDSGNFHIASKIDSDLLENKYPWIVGNKVVNALEWTTFETKGYEIPSNTKEVIIYVEPAEGNMLTSDIYIDEVIITDVTPGGTNPPEVVDKTGISADFEDGLDGFKARNGRETVVLSKEDNHTSDGSQSLLVTTTTQYDAALVDAGGKMAKNHQYELSAWVKMKSGEAPTTLRISVQYADSGFANVSPNVTVTDQQWVELKGKYTLTTTPTVLNAYVETANNDGGNRTFFLDDFKLSYLGPVAAAPPIQEGLPNIKDVYTDDFLIGNIVNPGSFDENRLKLLKKHHNVVTFENDMKPDYAYNSNRVFDFTAEDALVQRVQDAGLDLHGHVLVWHAQSPEWLHTAADGQPLSREEALDNLRTHIQTVMEHFGDQVISWDVVNEAMNDNPANPQDWKKALRNSGWLKAIGDDFIEQSFLAAREVIDENGWDIKLYYNDYNDDNQNKSTAIYSMVKELNENYAKTHPGKKLVDGIGMQAHYNLGTRIDNVKSSLERFISLGVEVSITELDIMAGTNSTITDKEAQQQAYLYAQLMDLYKKNSDHIPRVTFWGLNDSTSWRAEQNPTLFDKDLQAKKAYYGVIDPEKYMEENPPQGIDAKQSKAYYGTPSIDGSVDSVWSSAPEMKLDTKQMAWSGASGTAKTLWDDKNLYVLIQVIDDKLDKSSVNVWEQDSVEVFVDENNAKSTSYQDDDGQYRVNFDNETSFNPAKIAAGFESKTSVSGTNYTVEMKIPFKTITPANNAKIGFDAQINDAKNGARISANAWNDPSGQGYQDPSVFGEVTLVGGQTPIQEDLLNIKDVYANDFLIGNIVNPATFEGNRPKLLTKHHNVVTFENDMKPDYAYNSNRVFDFAAEDALVKKVQDADLKLHGHVLVWHAQSPEWLHTGADGQPLSREEALDNLRTHIQTVMEHFGDQVISWDVVNEAMNDNPANPQEWRKALRQSGWYKAIGDDYLDQAFLAAREVLDKHPDWDIKLYYNDYNDDNQNKSTAIYSMVKELNENYSKDHPGKKLVDGIGMQAHYNLGTRIDNVKSSLERFISLGVEVSITELDIMAGSNSVLTDKEATQQGYLFAQLMDLYKKNSDHIPRVTFWGLSDGTSWRAEQNPVLFDKDLQAKKAYYGVIDPGKYMAENPPETIDVKQSKAYYGTPSIDGSVDSVWSNAPEMKLETKQMAWSGASGTAKTLWDDKNLYVLIQVNDDKLDKSSVNVWEQDSVEVFVDENNAKSTSYQDDDGQYRVNFDNETSFNPAKIAAGFESKTSVSGTNYTVEMKIPFKTITPANNAKIGFDAQINDAKNGARISVIAWNDPSGQGYQDPSVFGELTLLGKSSGGNNGGGNNGGGNNGGGSGGSGSGNSNSGNSGSGTQPGTQPGTVNNNNGVVSIQPTVKVENGNASATVSSESLNKAIGQASLGANGKKQIVIEVPNQANVQSYVVHLPASSLQSNNNVEFVLKTEYATLHVPSKMLSNMTEEAGQVSIQISKGSANDLNADARGKVGSRPIVDLSVKAGDRVLAWNNAAAPVTVSLPYTPAAQELANPDQIVILYIGSQGQATAVPSGRYDSKTGSVTFTTTHFSTYAVAYVTKSFADLQNTAWAKQAVEAMAARDIIKGISDENFAPKASITRADFITLLVRALELKGSGGNAAAFSDVQPTAYYAEALAIAKELGIASGFNDNTFKPGSSISRQDMMVLTARALNAAGKQTGGQGSLDPYSDAASLAAYAKDSAASLIGSGIVNGKDGKIAPADTLTRAEAAMILYRIWKL</sequence>
<evidence type="ECO:0000256" key="14">
    <source>
        <dbReference type="SAM" id="SignalP"/>
    </source>
</evidence>
<evidence type="ECO:0000256" key="2">
    <source>
        <dbReference type="ARBA" id="ARBA00004851"/>
    </source>
</evidence>
<dbReference type="CDD" id="cd00005">
    <property type="entry name" value="CBM9_like_1"/>
    <property type="match status" value="2"/>
</dbReference>
<dbReference type="InterPro" id="IPR017853">
    <property type="entry name" value="GH"/>
</dbReference>
<dbReference type="InterPro" id="IPR010502">
    <property type="entry name" value="Carb-bd_dom_fam9"/>
</dbReference>
<dbReference type="InterPro" id="IPR003305">
    <property type="entry name" value="CenC_carb-bd"/>
</dbReference>
<dbReference type="InterPro" id="IPR001119">
    <property type="entry name" value="SLH_dom"/>
</dbReference>
<evidence type="ECO:0000259" key="16">
    <source>
        <dbReference type="PROSITE" id="PS51760"/>
    </source>
</evidence>
<feature type="domain" description="GH10" evidence="16">
    <location>
        <begin position="1062"/>
        <end position="1395"/>
    </location>
</feature>
<dbReference type="EC" id="3.2.1.8" evidence="12"/>
<feature type="region of interest" description="Disordered" evidence="13">
    <location>
        <begin position="1593"/>
        <end position="1648"/>
    </location>
</feature>
<dbReference type="PROSITE" id="PS00591">
    <property type="entry name" value="GH10_1"/>
    <property type="match status" value="2"/>
</dbReference>
<evidence type="ECO:0000313" key="17">
    <source>
        <dbReference type="EMBL" id="GIP55862.1"/>
    </source>
</evidence>
<feature type="domain" description="SLH" evidence="15">
    <location>
        <begin position="1977"/>
        <end position="2031"/>
    </location>
</feature>
<dbReference type="Proteomes" id="UP000679992">
    <property type="component" value="Unassembled WGS sequence"/>
</dbReference>
<dbReference type="SUPFAM" id="SSF49785">
    <property type="entry name" value="Galactose-binding domain-like"/>
    <property type="match status" value="3"/>
</dbReference>
<evidence type="ECO:0000256" key="6">
    <source>
        <dbReference type="ARBA" id="ARBA00022737"/>
    </source>
</evidence>
<dbReference type="Gene3D" id="3.20.20.80">
    <property type="entry name" value="Glycosidases"/>
    <property type="match status" value="2"/>
</dbReference>
<feature type="domain" description="GH10" evidence="16">
    <location>
        <begin position="524"/>
        <end position="856"/>
    </location>
</feature>
<dbReference type="Gene3D" id="2.60.40.1190">
    <property type="match status" value="2"/>
</dbReference>
<dbReference type="Pfam" id="PF02018">
    <property type="entry name" value="CBM_4_9"/>
    <property type="match status" value="2"/>
</dbReference>
<dbReference type="PROSITE" id="PS51760">
    <property type="entry name" value="GH10_2"/>
    <property type="match status" value="2"/>
</dbReference>
<keyword evidence="18" id="KW-1185">Reference proteome</keyword>
<dbReference type="SUPFAM" id="SSF49344">
    <property type="entry name" value="CBD9-like"/>
    <property type="match status" value="2"/>
</dbReference>
<keyword evidence="5 14" id="KW-0732">Signal</keyword>
<dbReference type="InterPro" id="IPR001000">
    <property type="entry name" value="GH10_dom"/>
</dbReference>
<feature type="domain" description="SLH" evidence="15">
    <location>
        <begin position="1914"/>
        <end position="1974"/>
    </location>
</feature>
<dbReference type="PANTHER" id="PTHR31490:SF90">
    <property type="entry name" value="ENDO-1,4-BETA-XYLANASE A"/>
    <property type="match status" value="1"/>
</dbReference>
<organism evidence="17 18">
    <name type="scientific">Paenibacillus vini</name>
    <dbReference type="NCBI Taxonomy" id="1476024"/>
    <lineage>
        <taxon>Bacteria</taxon>
        <taxon>Bacillati</taxon>
        <taxon>Bacillota</taxon>
        <taxon>Bacilli</taxon>
        <taxon>Bacillales</taxon>
        <taxon>Paenibacillaceae</taxon>
        <taxon>Paenibacillus</taxon>
    </lineage>
</organism>
<feature type="active site" description="Nucleophile" evidence="11">
    <location>
        <position position="1319"/>
    </location>
</feature>